<protein>
    <submittedName>
        <fullName evidence="1">Uncharacterized protein</fullName>
    </submittedName>
</protein>
<sequence>MIETFKKWFGKKEEEKEPDNFTYEAIVRFKNGSTMNVVTFYWENPSQASRRFAEALEFNKWIYMQAMSGERVIIKTEDVDRVTVIPKPLYESKKDGKN</sequence>
<evidence type="ECO:0000313" key="1">
    <source>
        <dbReference type="EMBL" id="QOV08296.1"/>
    </source>
</evidence>
<accession>A0A7U3NKH9</accession>
<name>A0A7U3NKH9_9CAUD</name>
<proteinExistence type="predicted"/>
<dbReference type="Proteomes" id="UP000594029">
    <property type="component" value="Segment"/>
</dbReference>
<evidence type="ECO:0000313" key="2">
    <source>
        <dbReference type="Proteomes" id="UP000594029"/>
    </source>
</evidence>
<reference evidence="1 2" key="1">
    <citation type="submission" date="2020-10" db="EMBL/GenBank/DDBJ databases">
        <authorList>
            <person name="Kazantseva O.A."/>
            <person name="Piligrimova E.G."/>
            <person name="Shadrin A.M."/>
        </authorList>
    </citation>
    <scope>NUCLEOTIDE SEQUENCE [LARGE SCALE GENOMIC DNA]</scope>
</reference>
<organism evidence="1 2">
    <name type="scientific">Bacillus phage Kirov</name>
    <dbReference type="NCBI Taxonomy" id="2783539"/>
    <lineage>
        <taxon>Viruses</taxon>
        <taxon>Duplodnaviria</taxon>
        <taxon>Heunggongvirae</taxon>
        <taxon>Uroviricota</taxon>
        <taxon>Caudoviricetes</taxon>
        <taxon>Andregratiavirinae</taxon>
        <taxon>Kirovvirus</taxon>
        <taxon>Kirovvirus kirov</taxon>
    </lineage>
</organism>
<gene>
    <name evidence="1" type="ORF">Kirov_97</name>
</gene>
<keyword evidence="2" id="KW-1185">Reference proteome</keyword>
<dbReference type="EMBL" id="MW084976">
    <property type="protein sequence ID" value="QOV08296.1"/>
    <property type="molecule type" value="Genomic_DNA"/>
</dbReference>